<dbReference type="Gene3D" id="3.90.1140.10">
    <property type="entry name" value="Cyclic phosphodiesterase"/>
    <property type="match status" value="1"/>
</dbReference>
<evidence type="ECO:0000256" key="1">
    <source>
        <dbReference type="SAM" id="MobiDB-lite"/>
    </source>
</evidence>
<evidence type="ECO:0000313" key="2">
    <source>
        <dbReference type="EMBL" id="KAF2455322.1"/>
    </source>
</evidence>
<gene>
    <name evidence="2" type="ORF">BDY21DRAFT_396681</name>
</gene>
<feature type="region of interest" description="Disordered" evidence="1">
    <location>
        <begin position="1"/>
        <end position="20"/>
    </location>
</feature>
<dbReference type="InterPro" id="IPR009097">
    <property type="entry name" value="Cyclic_Pdiesterase"/>
</dbReference>
<accession>A0A6A6NV47</accession>
<name>A0A6A6NV47_9PEZI</name>
<proteinExistence type="predicted"/>
<sequence>MEPVPVHTSNTFEDFSGITSSSSDNPYDALIDASQNDPVQIQARYSTHRSMRNAQQKAKLLAPDFDGVQIDPVLLRLSDSSVEPGYADPRHCLVFWARPPQAVKNLIAQIQQKLLAAAPNLWLMPPDNLHMTTLEITHSQTASTIHSLVASMRAAIPSIVNYTQTHRARLVRPLLSFDAQALALSFVPAAGESLPPGQAPADDAYSYHHLRRDVFALSRAAGVAVESRYVVPSAHLTVGRFVAGRDFEGDDGRLDRGKVAELVEAIDSVNEWLVEEFWPKREGGIREGGEWIVGQEKGLNCRMGTLWYGGGEDVELGKGF</sequence>
<dbReference type="OrthoDB" id="2967263at2759"/>
<dbReference type="SUPFAM" id="SSF55144">
    <property type="entry name" value="LigT-like"/>
    <property type="match status" value="1"/>
</dbReference>
<evidence type="ECO:0000313" key="3">
    <source>
        <dbReference type="Proteomes" id="UP000799766"/>
    </source>
</evidence>
<reference evidence="2" key="1">
    <citation type="journal article" date="2020" name="Stud. Mycol.">
        <title>101 Dothideomycetes genomes: a test case for predicting lifestyles and emergence of pathogens.</title>
        <authorList>
            <person name="Haridas S."/>
            <person name="Albert R."/>
            <person name="Binder M."/>
            <person name="Bloem J."/>
            <person name="Labutti K."/>
            <person name="Salamov A."/>
            <person name="Andreopoulos B."/>
            <person name="Baker S."/>
            <person name="Barry K."/>
            <person name="Bills G."/>
            <person name="Bluhm B."/>
            <person name="Cannon C."/>
            <person name="Castanera R."/>
            <person name="Culley D."/>
            <person name="Daum C."/>
            <person name="Ezra D."/>
            <person name="Gonzalez J."/>
            <person name="Henrissat B."/>
            <person name="Kuo A."/>
            <person name="Liang C."/>
            <person name="Lipzen A."/>
            <person name="Lutzoni F."/>
            <person name="Magnuson J."/>
            <person name="Mondo S."/>
            <person name="Nolan M."/>
            <person name="Ohm R."/>
            <person name="Pangilinan J."/>
            <person name="Park H.-J."/>
            <person name="Ramirez L."/>
            <person name="Alfaro M."/>
            <person name="Sun H."/>
            <person name="Tritt A."/>
            <person name="Yoshinaga Y."/>
            <person name="Zwiers L.-H."/>
            <person name="Turgeon B."/>
            <person name="Goodwin S."/>
            <person name="Spatafora J."/>
            <person name="Crous P."/>
            <person name="Grigoriev I."/>
        </authorList>
    </citation>
    <scope>NUCLEOTIDE SEQUENCE</scope>
    <source>
        <strain evidence="2">ATCC 16933</strain>
    </source>
</reference>
<keyword evidence="2" id="KW-0436">Ligase</keyword>
<feature type="compositionally biased region" description="Polar residues" evidence="1">
    <location>
        <begin position="7"/>
        <end position="20"/>
    </location>
</feature>
<dbReference type="Proteomes" id="UP000799766">
    <property type="component" value="Unassembled WGS sequence"/>
</dbReference>
<keyword evidence="3" id="KW-1185">Reference proteome</keyword>
<dbReference type="GO" id="GO:0016874">
    <property type="term" value="F:ligase activity"/>
    <property type="evidence" value="ECO:0007669"/>
    <property type="project" value="UniProtKB-KW"/>
</dbReference>
<dbReference type="AlphaFoldDB" id="A0A6A6NV47"/>
<protein>
    <submittedName>
        <fullName evidence="2">RNA ligase/cyclic nucleotide phosphodiesterase</fullName>
    </submittedName>
</protein>
<dbReference type="EMBL" id="MU001687">
    <property type="protein sequence ID" value="KAF2455322.1"/>
    <property type="molecule type" value="Genomic_DNA"/>
</dbReference>
<organism evidence="2 3">
    <name type="scientific">Lineolata rhizophorae</name>
    <dbReference type="NCBI Taxonomy" id="578093"/>
    <lineage>
        <taxon>Eukaryota</taxon>
        <taxon>Fungi</taxon>
        <taxon>Dikarya</taxon>
        <taxon>Ascomycota</taxon>
        <taxon>Pezizomycotina</taxon>
        <taxon>Dothideomycetes</taxon>
        <taxon>Dothideomycetes incertae sedis</taxon>
        <taxon>Lineolatales</taxon>
        <taxon>Lineolataceae</taxon>
        <taxon>Lineolata</taxon>
    </lineage>
</organism>